<dbReference type="PANTHER" id="PTHR23417:SF14">
    <property type="entry name" value="PENTACOTRIPEPTIDE-REPEAT REGION OF PRORP DOMAIN-CONTAINING PROTEIN"/>
    <property type="match status" value="1"/>
</dbReference>
<protein>
    <recommendedName>
        <fullName evidence="2">tRNA (guanine(46)-N(7))-methyltransferase</fullName>
        <ecNumber evidence="2">2.1.1.33</ecNumber>
    </recommendedName>
</protein>
<evidence type="ECO:0000256" key="6">
    <source>
        <dbReference type="ARBA" id="ARBA00022694"/>
    </source>
</evidence>
<evidence type="ECO:0000256" key="2">
    <source>
        <dbReference type="ARBA" id="ARBA00011977"/>
    </source>
</evidence>
<dbReference type="CDD" id="cd02440">
    <property type="entry name" value="AdoMet_MTases"/>
    <property type="match status" value="1"/>
</dbReference>
<evidence type="ECO:0000256" key="5">
    <source>
        <dbReference type="ARBA" id="ARBA00022691"/>
    </source>
</evidence>
<proteinExistence type="inferred from homology"/>
<organism evidence="7">
    <name type="scientific">marine sediment metagenome</name>
    <dbReference type="NCBI Taxonomy" id="412755"/>
    <lineage>
        <taxon>unclassified sequences</taxon>
        <taxon>metagenomes</taxon>
        <taxon>ecological metagenomes</taxon>
    </lineage>
</organism>
<dbReference type="HAMAP" id="MF_01057">
    <property type="entry name" value="tRNA_methyltr_TrmB"/>
    <property type="match status" value="1"/>
</dbReference>
<keyword evidence="6" id="KW-0819">tRNA processing</keyword>
<name>X0XIA1_9ZZZZ</name>
<dbReference type="Gene3D" id="3.40.50.150">
    <property type="entry name" value="Vaccinia Virus protein VP39"/>
    <property type="match status" value="1"/>
</dbReference>
<dbReference type="PROSITE" id="PS51625">
    <property type="entry name" value="SAM_MT_TRMB"/>
    <property type="match status" value="1"/>
</dbReference>
<gene>
    <name evidence="7" type="ORF">S01H1_47838</name>
</gene>
<dbReference type="PANTHER" id="PTHR23417">
    <property type="entry name" value="3-DEOXY-D-MANNO-OCTULOSONIC-ACID TRANSFERASE/TRNA GUANINE-N 7 - -METHYLTRANSFERASE"/>
    <property type="match status" value="1"/>
</dbReference>
<accession>X0XIA1</accession>
<keyword evidence="5" id="KW-0949">S-adenosyl-L-methionine</keyword>
<keyword evidence="4" id="KW-0808">Transferase</keyword>
<dbReference type="GO" id="GO:0043527">
    <property type="term" value="C:tRNA methyltransferase complex"/>
    <property type="evidence" value="ECO:0007669"/>
    <property type="project" value="TreeGrafter"/>
</dbReference>
<reference evidence="7" key="1">
    <citation type="journal article" date="2014" name="Front. Microbiol.">
        <title>High frequency of phylogenetically diverse reductive dehalogenase-homologous genes in deep subseafloor sedimentary metagenomes.</title>
        <authorList>
            <person name="Kawai M."/>
            <person name="Futagami T."/>
            <person name="Toyoda A."/>
            <person name="Takaki Y."/>
            <person name="Nishi S."/>
            <person name="Hori S."/>
            <person name="Arai W."/>
            <person name="Tsubouchi T."/>
            <person name="Morono Y."/>
            <person name="Uchiyama I."/>
            <person name="Ito T."/>
            <person name="Fujiyama A."/>
            <person name="Inagaki F."/>
            <person name="Takami H."/>
        </authorList>
    </citation>
    <scope>NUCLEOTIDE SEQUENCE</scope>
    <source>
        <strain evidence="7">Expedition CK06-06</strain>
    </source>
</reference>
<dbReference type="GO" id="GO:0008176">
    <property type="term" value="F:tRNA (guanine(46)-N7)-methyltransferase activity"/>
    <property type="evidence" value="ECO:0007669"/>
    <property type="project" value="UniProtKB-EC"/>
</dbReference>
<sequence length="207" mass="23609">MARILQDYEGISLKAENMDGIIDFVRIFGRTGPVHIEIGSGKGTFLFGQATAQPGDNFLGIEWARKYYRHAVDRIGRWGLTNVRIIRTDAAEFLANSVPNDSIDCFHIYFPDPWPKKRHHKRRFICPANTEHLIRCLKSAGQLRIATDHADYFEQIKTVLAARSDALDKIDFVKPAGAESGEWVGTNFERKYIKNQKPIYTIAVRKT</sequence>
<dbReference type="EC" id="2.1.1.33" evidence="2"/>
<evidence type="ECO:0000256" key="3">
    <source>
        <dbReference type="ARBA" id="ARBA00022603"/>
    </source>
</evidence>
<dbReference type="SUPFAM" id="SSF53335">
    <property type="entry name" value="S-adenosyl-L-methionine-dependent methyltransferases"/>
    <property type="match status" value="1"/>
</dbReference>
<dbReference type="InterPro" id="IPR029063">
    <property type="entry name" value="SAM-dependent_MTases_sf"/>
</dbReference>
<evidence type="ECO:0000256" key="1">
    <source>
        <dbReference type="ARBA" id="ARBA00000142"/>
    </source>
</evidence>
<dbReference type="AlphaFoldDB" id="X0XIA1"/>
<keyword evidence="3" id="KW-0489">Methyltransferase</keyword>
<dbReference type="EMBL" id="BARS01030684">
    <property type="protein sequence ID" value="GAG24681.1"/>
    <property type="molecule type" value="Genomic_DNA"/>
</dbReference>
<dbReference type="InterPro" id="IPR003358">
    <property type="entry name" value="tRNA_(Gua-N-7)_MeTrfase_Trmb"/>
</dbReference>
<evidence type="ECO:0000313" key="7">
    <source>
        <dbReference type="EMBL" id="GAG24681.1"/>
    </source>
</evidence>
<comment type="caution">
    <text evidence="7">The sequence shown here is derived from an EMBL/GenBank/DDBJ whole genome shotgun (WGS) entry which is preliminary data.</text>
</comment>
<dbReference type="Pfam" id="PF02390">
    <property type="entry name" value="Methyltransf_4"/>
    <property type="match status" value="1"/>
</dbReference>
<evidence type="ECO:0000256" key="4">
    <source>
        <dbReference type="ARBA" id="ARBA00022679"/>
    </source>
</evidence>
<comment type="catalytic activity">
    <reaction evidence="1">
        <text>guanosine(46) in tRNA + S-adenosyl-L-methionine = N(7)-methylguanosine(46) in tRNA + S-adenosyl-L-homocysteine</text>
        <dbReference type="Rhea" id="RHEA:42708"/>
        <dbReference type="Rhea" id="RHEA-COMP:10188"/>
        <dbReference type="Rhea" id="RHEA-COMP:10189"/>
        <dbReference type="ChEBI" id="CHEBI:57856"/>
        <dbReference type="ChEBI" id="CHEBI:59789"/>
        <dbReference type="ChEBI" id="CHEBI:74269"/>
        <dbReference type="ChEBI" id="CHEBI:74480"/>
        <dbReference type="EC" id="2.1.1.33"/>
    </reaction>
</comment>
<dbReference type="InterPro" id="IPR055361">
    <property type="entry name" value="tRNA_methyltr_TrmB_bact"/>
</dbReference>
<dbReference type="NCBIfam" id="TIGR00091">
    <property type="entry name" value="tRNA (guanosine(46)-N7)-methyltransferase TrmB"/>
    <property type="match status" value="1"/>
</dbReference>